<keyword evidence="3" id="KW-0813">Transport</keyword>
<dbReference type="Gene3D" id="1.20.120.1770">
    <property type="match status" value="1"/>
</dbReference>
<evidence type="ECO:0000256" key="6">
    <source>
        <dbReference type="ARBA" id="ARBA00022723"/>
    </source>
</evidence>
<organism evidence="15">
    <name type="scientific">Salpingoeca rosetta (strain ATCC 50818 / BSB-021)</name>
    <dbReference type="NCBI Taxonomy" id="946362"/>
    <lineage>
        <taxon>Eukaryota</taxon>
        <taxon>Choanoflagellata</taxon>
        <taxon>Craspedida</taxon>
        <taxon>Salpingoecidae</taxon>
        <taxon>Salpingoeca</taxon>
    </lineage>
</organism>
<feature type="compositionally biased region" description="Basic and acidic residues" evidence="11">
    <location>
        <begin position="1"/>
        <end position="12"/>
    </location>
</feature>
<dbReference type="GeneID" id="16069612"/>
<keyword evidence="9" id="KW-0408">Iron</keyword>
<gene>
    <name evidence="14" type="ORF">PTSG_09715</name>
</gene>
<evidence type="ECO:0000256" key="9">
    <source>
        <dbReference type="ARBA" id="ARBA00023004"/>
    </source>
</evidence>
<protein>
    <recommendedName>
        <fullName evidence="13">Cytochrome b561 domain-containing protein</fullName>
    </recommendedName>
</protein>
<dbReference type="CDD" id="cd08554">
    <property type="entry name" value="Cyt_b561"/>
    <property type="match status" value="1"/>
</dbReference>
<dbReference type="GO" id="GO:0046872">
    <property type="term" value="F:metal ion binding"/>
    <property type="evidence" value="ECO:0007669"/>
    <property type="project" value="UniProtKB-KW"/>
</dbReference>
<evidence type="ECO:0000259" key="13">
    <source>
        <dbReference type="PROSITE" id="PS50939"/>
    </source>
</evidence>
<keyword evidence="15" id="KW-1185">Reference proteome</keyword>
<feature type="transmembrane region" description="Helical" evidence="12">
    <location>
        <begin position="35"/>
        <end position="57"/>
    </location>
</feature>
<evidence type="ECO:0000256" key="1">
    <source>
        <dbReference type="ARBA" id="ARBA00001970"/>
    </source>
</evidence>
<feature type="transmembrane region" description="Helical" evidence="12">
    <location>
        <begin position="69"/>
        <end position="88"/>
    </location>
</feature>
<dbReference type="PANTHER" id="PTHR10106:SF0">
    <property type="entry name" value="LD36721P"/>
    <property type="match status" value="1"/>
</dbReference>
<evidence type="ECO:0000256" key="3">
    <source>
        <dbReference type="ARBA" id="ARBA00022448"/>
    </source>
</evidence>
<evidence type="ECO:0000256" key="4">
    <source>
        <dbReference type="ARBA" id="ARBA00022617"/>
    </source>
</evidence>
<keyword evidence="7" id="KW-0249">Electron transport</keyword>
<feature type="transmembrane region" description="Helical" evidence="12">
    <location>
        <begin position="176"/>
        <end position="198"/>
    </location>
</feature>
<proteinExistence type="predicted"/>
<evidence type="ECO:0000313" key="14">
    <source>
        <dbReference type="EMBL" id="EGD79299.1"/>
    </source>
</evidence>
<dbReference type="Pfam" id="PF03188">
    <property type="entry name" value="Cytochrom_B561"/>
    <property type="match status" value="1"/>
</dbReference>
<dbReference type="eggNOG" id="KOG1619">
    <property type="taxonomic scope" value="Eukaryota"/>
</dbReference>
<keyword evidence="6" id="KW-0479">Metal-binding</keyword>
<dbReference type="PANTHER" id="PTHR10106">
    <property type="entry name" value="CYTOCHROME B561-RELATED"/>
    <property type="match status" value="1"/>
</dbReference>
<feature type="region of interest" description="Disordered" evidence="11">
    <location>
        <begin position="1"/>
        <end position="25"/>
    </location>
</feature>
<sequence length="295" mass="32737">MASSSVRKDNQPHRTASSNQNNNNTTAKMSDWSTAGLFMGTIAAAALLTVLELYYVGVGTRGRQVYNAVFVRLLYVGYFVVLGFLIHWMPQGFHGAGGASISFNFHPLFMSIAWAFCATEAAMSFRSPGSWGHKGRKTYHALMNFLSFSFSVSGIAIVFINHQQKKEKHMASQHSWLGFGTATLMCLQLLLGAFAFYWSRNEAWKKRMVLFHRFLGAATHVSALATISMGLANNYGIPLNDLADPYNVWWRVNKTATILLWSIAIRVLAGFGGAPSSPGRSVNAEKRHLLQDHYN</sequence>
<dbReference type="SMART" id="SM00665">
    <property type="entry name" value="B561"/>
    <property type="match status" value="1"/>
</dbReference>
<dbReference type="InterPro" id="IPR006593">
    <property type="entry name" value="Cyt_b561/ferric_Rdtase_TM"/>
</dbReference>
<dbReference type="InParanoid" id="F2UNU4"/>
<feature type="compositionally biased region" description="Low complexity" evidence="11">
    <location>
        <begin position="15"/>
        <end position="25"/>
    </location>
</feature>
<feature type="transmembrane region" description="Helical" evidence="12">
    <location>
        <begin position="139"/>
        <end position="160"/>
    </location>
</feature>
<name>F2UNU4_SALR5</name>
<comment type="cofactor">
    <cofactor evidence="1">
        <name>heme b</name>
        <dbReference type="ChEBI" id="CHEBI:60344"/>
    </cofactor>
</comment>
<feature type="transmembrane region" description="Helical" evidence="12">
    <location>
        <begin position="210"/>
        <end position="232"/>
    </location>
</feature>
<dbReference type="STRING" id="946362.F2UNU4"/>
<dbReference type="OMA" id="CATEAAM"/>
<evidence type="ECO:0000256" key="10">
    <source>
        <dbReference type="ARBA" id="ARBA00023136"/>
    </source>
</evidence>
<evidence type="ECO:0000256" key="8">
    <source>
        <dbReference type="ARBA" id="ARBA00022989"/>
    </source>
</evidence>
<evidence type="ECO:0000256" key="11">
    <source>
        <dbReference type="SAM" id="MobiDB-lite"/>
    </source>
</evidence>
<dbReference type="GO" id="GO:0016491">
    <property type="term" value="F:oxidoreductase activity"/>
    <property type="evidence" value="ECO:0007669"/>
    <property type="project" value="InterPro"/>
</dbReference>
<dbReference type="AlphaFoldDB" id="F2UNU4"/>
<dbReference type="Proteomes" id="UP000007799">
    <property type="component" value="Unassembled WGS sequence"/>
</dbReference>
<evidence type="ECO:0000256" key="12">
    <source>
        <dbReference type="SAM" id="Phobius"/>
    </source>
</evidence>
<evidence type="ECO:0000313" key="15">
    <source>
        <dbReference type="Proteomes" id="UP000007799"/>
    </source>
</evidence>
<keyword evidence="5 12" id="KW-0812">Transmembrane</keyword>
<feature type="transmembrane region" description="Helical" evidence="12">
    <location>
        <begin position="252"/>
        <end position="271"/>
    </location>
</feature>
<accession>F2UNU4</accession>
<dbReference type="GO" id="GO:0016020">
    <property type="term" value="C:membrane"/>
    <property type="evidence" value="ECO:0007669"/>
    <property type="project" value="UniProtKB-SubCell"/>
</dbReference>
<keyword evidence="4" id="KW-0349">Heme</keyword>
<dbReference type="OrthoDB" id="432881at2759"/>
<dbReference type="PROSITE" id="PS50939">
    <property type="entry name" value="CYTOCHROME_B561"/>
    <property type="match status" value="1"/>
</dbReference>
<dbReference type="EMBL" id="GL832985">
    <property type="protein sequence ID" value="EGD79299.1"/>
    <property type="molecule type" value="Genomic_DNA"/>
</dbReference>
<evidence type="ECO:0000256" key="5">
    <source>
        <dbReference type="ARBA" id="ARBA00022692"/>
    </source>
</evidence>
<keyword evidence="8 12" id="KW-1133">Transmembrane helix</keyword>
<comment type="subcellular location">
    <subcellularLocation>
        <location evidence="2">Membrane</location>
        <topology evidence="2">Multi-pass membrane protein</topology>
    </subcellularLocation>
</comment>
<keyword evidence="10 12" id="KW-0472">Membrane</keyword>
<evidence type="ECO:0000256" key="2">
    <source>
        <dbReference type="ARBA" id="ARBA00004141"/>
    </source>
</evidence>
<dbReference type="KEGG" id="sre:PTSG_09715"/>
<dbReference type="InterPro" id="IPR043205">
    <property type="entry name" value="CYB561/CYBRD1-like"/>
</dbReference>
<feature type="domain" description="Cytochrome b561" evidence="13">
    <location>
        <begin position="70"/>
        <end position="269"/>
    </location>
</feature>
<dbReference type="RefSeq" id="XP_004989070.1">
    <property type="nucleotide sequence ID" value="XM_004989013.1"/>
</dbReference>
<reference evidence="14" key="1">
    <citation type="submission" date="2009-08" db="EMBL/GenBank/DDBJ databases">
        <title>Annotation of Salpingoeca rosetta.</title>
        <authorList>
            <consortium name="The Broad Institute Genome Sequencing Platform"/>
            <person name="Russ C."/>
            <person name="Cuomo C."/>
            <person name="Burger G."/>
            <person name="Gray M.W."/>
            <person name="Holland P.W.H."/>
            <person name="King N."/>
            <person name="Lang F.B.F."/>
            <person name="Roger A.J."/>
            <person name="Ruiz-Trillo I."/>
            <person name="Young S.K."/>
            <person name="Zeng Q."/>
            <person name="Gargeya S."/>
            <person name="Alvarado L."/>
            <person name="Berlin A."/>
            <person name="Chapman S.B."/>
            <person name="Chen Z."/>
            <person name="Freedman E."/>
            <person name="Gellesch M."/>
            <person name="Goldberg J."/>
            <person name="Griggs A."/>
            <person name="Gujja S."/>
            <person name="Heilman E."/>
            <person name="Heiman D."/>
            <person name="Howarth C."/>
            <person name="Mehta T."/>
            <person name="Neiman D."/>
            <person name="Pearson M."/>
            <person name="Roberts A."/>
            <person name="Saif S."/>
            <person name="Shea T."/>
            <person name="Shenoy N."/>
            <person name="Sisk P."/>
            <person name="Stolte C."/>
            <person name="Sykes S."/>
            <person name="White J."/>
            <person name="Yandava C."/>
            <person name="Haas B."/>
            <person name="Nusbaum C."/>
            <person name="Birren B."/>
        </authorList>
    </citation>
    <scope>NUCLEOTIDE SEQUENCE [LARGE SCALE GENOMIC DNA]</scope>
    <source>
        <strain evidence="14">ATCC 50818</strain>
    </source>
</reference>
<evidence type="ECO:0000256" key="7">
    <source>
        <dbReference type="ARBA" id="ARBA00022982"/>
    </source>
</evidence>